<evidence type="ECO:0000313" key="3">
    <source>
        <dbReference type="Proteomes" id="UP000323720"/>
    </source>
</evidence>
<keyword evidence="1" id="KW-0732">Signal</keyword>
<feature type="chain" id="PRO_5023054802" description="DUF1735 domain-containing protein" evidence="1">
    <location>
        <begin position="23"/>
        <end position="298"/>
    </location>
</feature>
<evidence type="ECO:0000313" key="2">
    <source>
        <dbReference type="EMBL" id="TYB79341.1"/>
    </source>
</evidence>
<dbReference type="OrthoDB" id="1453995at2"/>
<keyword evidence="3" id="KW-1185">Reference proteome</keyword>
<dbReference type="AlphaFoldDB" id="A0A5D0REI2"/>
<accession>A0A5D0REI2</accession>
<comment type="caution">
    <text evidence="2">The sequence shown here is derived from an EMBL/GenBank/DDBJ whole genome shotgun (WGS) entry which is preliminary data.</text>
</comment>
<proteinExistence type="predicted"/>
<evidence type="ECO:0008006" key="4">
    <source>
        <dbReference type="Google" id="ProtNLM"/>
    </source>
</evidence>
<dbReference type="RefSeq" id="WP_148403077.1">
    <property type="nucleotide sequence ID" value="NZ_VSKK01000001.1"/>
</dbReference>
<reference evidence="2 3" key="1">
    <citation type="submission" date="2019-08" db="EMBL/GenBank/DDBJ databases">
        <title>Genomes of Antarctic Bizionia species.</title>
        <authorList>
            <person name="Bowman J.P."/>
        </authorList>
    </citation>
    <scope>NUCLEOTIDE SEQUENCE [LARGE SCALE GENOMIC DNA]</scope>
    <source>
        <strain evidence="2 3">ADA-4</strain>
    </source>
</reference>
<gene>
    <name evidence="2" type="ORF">ES674_06090</name>
</gene>
<dbReference type="EMBL" id="VSKK01000001">
    <property type="protein sequence ID" value="TYB79341.1"/>
    <property type="molecule type" value="Genomic_DNA"/>
</dbReference>
<evidence type="ECO:0000256" key="1">
    <source>
        <dbReference type="SAM" id="SignalP"/>
    </source>
</evidence>
<feature type="signal peptide" evidence="1">
    <location>
        <begin position="1"/>
        <end position="22"/>
    </location>
</feature>
<sequence>MKNLKIYFTAIMASALCFSCLVDDEVENTTQNEDLSRIIGFKEDVTLGNFVQDAGATFNFGVPVHLLGGNNGQPADANITATYELGDIEDLNLSPTDYTSIFTLSKDQRLALEAGTATIYDYVVKGEEGTHFDLVDTTLESTIPANTTFDLIDTNIYNDALDAGKITFFVLNLKTITTVGDVVIAEQLKTTIVKLQLCRTDLGGNYTINYATGPQTFVITSLGSGNYQMSSMFGWSAAAGYTSFFYACAGQLVFTEWAFSNAIIQGVPGYEAANGNLVFEQFGIEDVYSNRTYTLVPQ</sequence>
<protein>
    <recommendedName>
        <fullName evidence="4">DUF1735 domain-containing protein</fullName>
    </recommendedName>
</protein>
<name>A0A5D0REI2_9FLAO</name>
<dbReference type="Proteomes" id="UP000323720">
    <property type="component" value="Unassembled WGS sequence"/>
</dbReference>
<organism evidence="2 3">
    <name type="scientific">Bizionia myxarmorum</name>
    <dbReference type="NCBI Taxonomy" id="291186"/>
    <lineage>
        <taxon>Bacteria</taxon>
        <taxon>Pseudomonadati</taxon>
        <taxon>Bacteroidota</taxon>
        <taxon>Flavobacteriia</taxon>
        <taxon>Flavobacteriales</taxon>
        <taxon>Flavobacteriaceae</taxon>
        <taxon>Bizionia</taxon>
    </lineage>
</organism>